<comment type="similarity">
    <text evidence="1">Belongs to the LysR transcriptional regulatory family.</text>
</comment>
<dbReference type="Pfam" id="PF00126">
    <property type="entry name" value="HTH_1"/>
    <property type="match status" value="1"/>
</dbReference>
<keyword evidence="3" id="KW-0238">DNA-binding</keyword>
<dbReference type="PRINTS" id="PR00039">
    <property type="entry name" value="HTHLYSR"/>
</dbReference>
<dbReference type="RefSeq" id="WP_167978149.1">
    <property type="nucleotide sequence ID" value="NZ_VSRL01000179.1"/>
</dbReference>
<dbReference type="InterPro" id="IPR005119">
    <property type="entry name" value="LysR_subst-bd"/>
</dbReference>
<keyword evidence="2" id="KW-0805">Transcription regulation</keyword>
<comment type="caution">
    <text evidence="6">The sequence shown here is derived from an EMBL/GenBank/DDBJ whole genome shotgun (WGS) entry which is preliminary data.</text>
</comment>
<name>A0ABX1FSP8_9PSEU</name>
<dbReference type="PANTHER" id="PTHR30346">
    <property type="entry name" value="TRANSCRIPTIONAL DUAL REGULATOR HCAR-RELATED"/>
    <property type="match status" value="1"/>
</dbReference>
<evidence type="ECO:0000256" key="1">
    <source>
        <dbReference type="ARBA" id="ARBA00009437"/>
    </source>
</evidence>
<gene>
    <name evidence="6" type="ORF">FXN61_33965</name>
</gene>
<evidence type="ECO:0000256" key="4">
    <source>
        <dbReference type="ARBA" id="ARBA00023163"/>
    </source>
</evidence>
<sequence length="292" mass="31549">MPVLDLRHLATLDAVAVEGTFGRAADRLGYTQSAVSQQIGALEKSVGGVVFDRPGGPRPVRLTPLGEVVLAHGREVLARAAATEDAVERFKAGEGRVDIGTFQSITNVVLPTVVRRLLDEFPAADIRLFEEETDRPSTDGLDLLFFDGPLTGEVEQVKILDDPYVVVARRGRFADGPVPLTALHEAAMVAPPPICDQVRVERVYAEAGVAPLIVFRTADNRGVISMVRAGMGLAVMPMLTLDVPPDDDVLCTHELAPALTPREIYLAWQANRTLSPLATRAIELALHTVRQL</sequence>
<dbReference type="InterPro" id="IPR036388">
    <property type="entry name" value="WH-like_DNA-bd_sf"/>
</dbReference>
<dbReference type="Gene3D" id="3.40.190.10">
    <property type="entry name" value="Periplasmic binding protein-like II"/>
    <property type="match status" value="2"/>
</dbReference>
<dbReference type="SUPFAM" id="SSF46785">
    <property type="entry name" value="Winged helix' DNA-binding domain"/>
    <property type="match status" value="1"/>
</dbReference>
<evidence type="ECO:0000313" key="7">
    <source>
        <dbReference type="Proteomes" id="UP001515943"/>
    </source>
</evidence>
<dbReference type="Pfam" id="PF03466">
    <property type="entry name" value="LysR_substrate"/>
    <property type="match status" value="1"/>
</dbReference>
<dbReference type="EMBL" id="VSRL01000179">
    <property type="protein sequence ID" value="NKE61501.1"/>
    <property type="molecule type" value="Genomic_DNA"/>
</dbReference>
<dbReference type="InterPro" id="IPR036390">
    <property type="entry name" value="WH_DNA-bd_sf"/>
</dbReference>
<evidence type="ECO:0000256" key="3">
    <source>
        <dbReference type="ARBA" id="ARBA00023125"/>
    </source>
</evidence>
<evidence type="ECO:0000259" key="5">
    <source>
        <dbReference type="PROSITE" id="PS50931"/>
    </source>
</evidence>
<dbReference type="Proteomes" id="UP001515943">
    <property type="component" value="Unassembled WGS sequence"/>
</dbReference>
<accession>A0ABX1FSP8</accession>
<dbReference type="CDD" id="cd05466">
    <property type="entry name" value="PBP2_LTTR_substrate"/>
    <property type="match status" value="1"/>
</dbReference>
<reference evidence="6 7" key="1">
    <citation type="submission" date="2019-08" db="EMBL/GenBank/DDBJ databases">
        <title>Lentzea from Indian Himalayas.</title>
        <authorList>
            <person name="Mandal S."/>
            <person name="Mallick Gupta A."/>
            <person name="Maiti P.K."/>
            <person name="Sarkar J."/>
            <person name="Mandal S."/>
        </authorList>
    </citation>
    <scope>NUCLEOTIDE SEQUENCE [LARGE SCALE GENOMIC DNA]</scope>
    <source>
        <strain evidence="6 7">PSKA42</strain>
    </source>
</reference>
<proteinExistence type="inferred from homology"/>
<dbReference type="SUPFAM" id="SSF53850">
    <property type="entry name" value="Periplasmic binding protein-like II"/>
    <property type="match status" value="1"/>
</dbReference>
<evidence type="ECO:0000256" key="2">
    <source>
        <dbReference type="ARBA" id="ARBA00023015"/>
    </source>
</evidence>
<organism evidence="6 7">
    <name type="scientific">Lentzea indica</name>
    <dbReference type="NCBI Taxonomy" id="2604800"/>
    <lineage>
        <taxon>Bacteria</taxon>
        <taxon>Bacillati</taxon>
        <taxon>Actinomycetota</taxon>
        <taxon>Actinomycetes</taxon>
        <taxon>Pseudonocardiales</taxon>
        <taxon>Pseudonocardiaceae</taxon>
        <taxon>Lentzea</taxon>
    </lineage>
</organism>
<feature type="domain" description="HTH lysR-type" evidence="5">
    <location>
        <begin position="4"/>
        <end position="63"/>
    </location>
</feature>
<keyword evidence="7" id="KW-1185">Reference proteome</keyword>
<dbReference type="Gene3D" id="1.10.10.10">
    <property type="entry name" value="Winged helix-like DNA-binding domain superfamily/Winged helix DNA-binding domain"/>
    <property type="match status" value="1"/>
</dbReference>
<protein>
    <submittedName>
        <fullName evidence="6">LysR family transcriptional regulator</fullName>
    </submittedName>
</protein>
<dbReference type="PROSITE" id="PS50931">
    <property type="entry name" value="HTH_LYSR"/>
    <property type="match status" value="1"/>
</dbReference>
<dbReference type="InterPro" id="IPR000847">
    <property type="entry name" value="LysR_HTH_N"/>
</dbReference>
<keyword evidence="4" id="KW-0804">Transcription</keyword>
<evidence type="ECO:0000313" key="6">
    <source>
        <dbReference type="EMBL" id="NKE61501.1"/>
    </source>
</evidence>
<dbReference type="PANTHER" id="PTHR30346:SF0">
    <property type="entry name" value="HCA OPERON TRANSCRIPTIONAL ACTIVATOR HCAR"/>
    <property type="match status" value="1"/>
</dbReference>